<name>A0A451D6K8_9GAMM</name>
<keyword evidence="2" id="KW-0119">Carbohydrate metabolism</keyword>
<dbReference type="Gene3D" id="2.130.10.10">
    <property type="entry name" value="YVTN repeat-like/Quinoprotein amine dehydrogenase"/>
    <property type="match status" value="1"/>
</dbReference>
<evidence type="ECO:0000313" key="3">
    <source>
        <dbReference type="EMBL" id="VFP81480.1"/>
    </source>
</evidence>
<gene>
    <name evidence="3" type="primary">pgl</name>
    <name evidence="3" type="ORF">BUCICURV3402_190</name>
</gene>
<keyword evidence="2" id="KW-0313">Glucose metabolism</keyword>
<dbReference type="SUPFAM" id="SSF75011">
    <property type="entry name" value="3-carboxy-cis,cis-mucoante lactonizing enzyme"/>
    <property type="match status" value="1"/>
</dbReference>
<dbReference type="InterPro" id="IPR050282">
    <property type="entry name" value="Cycloisomerase_2"/>
</dbReference>
<proteinExistence type="inferred from homology"/>
<evidence type="ECO:0000256" key="1">
    <source>
        <dbReference type="ARBA" id="ARBA00005564"/>
    </source>
</evidence>
<evidence type="ECO:0000313" key="4">
    <source>
        <dbReference type="Proteomes" id="UP000294344"/>
    </source>
</evidence>
<accession>A0A451D6K8</accession>
<dbReference type="GO" id="GO:0006006">
    <property type="term" value="P:glucose metabolic process"/>
    <property type="evidence" value="ECO:0007669"/>
    <property type="project" value="UniProtKB-KW"/>
</dbReference>
<dbReference type="EC" id="3.1.1.31" evidence="3"/>
<dbReference type="InterPro" id="IPR015943">
    <property type="entry name" value="WD40/YVTN_repeat-like_dom_sf"/>
</dbReference>
<dbReference type="PANTHER" id="PTHR30344">
    <property type="entry name" value="6-PHOSPHOGLUCONOLACTONASE-RELATED"/>
    <property type="match status" value="1"/>
</dbReference>
<dbReference type="PANTHER" id="PTHR30344:SF1">
    <property type="entry name" value="6-PHOSPHOGLUCONOLACTONASE"/>
    <property type="match status" value="1"/>
</dbReference>
<dbReference type="GO" id="GO:0005829">
    <property type="term" value="C:cytosol"/>
    <property type="evidence" value="ECO:0007669"/>
    <property type="project" value="TreeGrafter"/>
</dbReference>
<comment type="similarity">
    <text evidence="1">Belongs to the cycloisomerase 2 family.</text>
</comment>
<dbReference type="AlphaFoldDB" id="A0A451D6K8"/>
<reference evidence="3 4" key="1">
    <citation type="submission" date="2019-02" db="EMBL/GenBank/DDBJ databases">
        <authorList>
            <person name="Manzano-Marin A."/>
            <person name="Manzano-Marin A."/>
        </authorList>
    </citation>
    <scope>NUCLEOTIDE SEQUENCE [LARGE SCALE GENOMIC DNA]</scope>
    <source>
        <strain evidence="3 4">BuCicurvipes</strain>
    </source>
</reference>
<dbReference type="Proteomes" id="UP000294344">
    <property type="component" value="Chromosome"/>
</dbReference>
<sequence length="331" mass="39034">MRKNIFISCSINKHIEYWILKKNNILSKIKIISSDGIPQPLKYNKKNKLLYVGEKENNKIITYKIYSNNKINKIHEVSICNTPNYISFNQNKNILFCASYHGNEFYVFLINQFGYIKKNIYIFKKIYGCHFIKMHYRYNLIFVTSLKANKIYIYTIIYNKKNKINLILKNIILTKKNSGPRHITFHPLNDYMYSVNEFNGTIDVWIIYNTIFKLKLIQSISLILKPYISIPWASDIHIHPNGKYLYACDRSNSIISLFNINCNTGTLLYIHTYQTELQPRSFNISKDGRILIVVGEISNNMRIYNINLDTGYLIYSKIQSIGKNPLWIIIE</sequence>
<keyword evidence="3" id="KW-0378">Hydrolase</keyword>
<dbReference type="RefSeq" id="WP_154029242.1">
    <property type="nucleotide sequence ID" value="NZ_LR217710.1"/>
</dbReference>
<dbReference type="Pfam" id="PF10282">
    <property type="entry name" value="Lactonase"/>
    <property type="match status" value="1"/>
</dbReference>
<protein>
    <submittedName>
        <fullName evidence="3">6-phosphogluconolactonase</fullName>
        <ecNumber evidence="3">3.1.1.31</ecNumber>
    </submittedName>
</protein>
<dbReference type="EMBL" id="LR217710">
    <property type="protein sequence ID" value="VFP81480.1"/>
    <property type="molecule type" value="Genomic_DNA"/>
</dbReference>
<dbReference type="OrthoDB" id="9790815at2"/>
<dbReference type="GO" id="GO:0017057">
    <property type="term" value="F:6-phosphogluconolactonase activity"/>
    <property type="evidence" value="ECO:0007669"/>
    <property type="project" value="UniProtKB-EC"/>
</dbReference>
<evidence type="ECO:0000256" key="2">
    <source>
        <dbReference type="ARBA" id="ARBA00022526"/>
    </source>
</evidence>
<organism evidence="3 4">
    <name type="scientific">Buchnera aphidicola</name>
    <name type="common">Cinara curvipes</name>
    <dbReference type="NCBI Taxonomy" id="2518975"/>
    <lineage>
        <taxon>Bacteria</taxon>
        <taxon>Pseudomonadati</taxon>
        <taxon>Pseudomonadota</taxon>
        <taxon>Gammaproteobacteria</taxon>
        <taxon>Enterobacterales</taxon>
        <taxon>Erwiniaceae</taxon>
        <taxon>Buchnera</taxon>
    </lineage>
</organism>
<dbReference type="InterPro" id="IPR019405">
    <property type="entry name" value="Lactonase_7-beta_prop"/>
</dbReference>